<dbReference type="PROSITE" id="PS50238">
    <property type="entry name" value="RHOGAP"/>
    <property type="match status" value="1"/>
</dbReference>
<dbReference type="GO" id="GO:0005737">
    <property type="term" value="C:cytoplasm"/>
    <property type="evidence" value="ECO:0007669"/>
    <property type="project" value="TreeGrafter"/>
</dbReference>
<dbReference type="GeneID" id="14916798"/>
<dbReference type="Gene3D" id="1.10.555.10">
    <property type="entry name" value="Rho GTPase activation protein"/>
    <property type="match status" value="1"/>
</dbReference>
<proteinExistence type="predicted"/>
<feature type="region of interest" description="Disordered" evidence="2">
    <location>
        <begin position="281"/>
        <end position="326"/>
    </location>
</feature>
<dbReference type="InterPro" id="IPR008936">
    <property type="entry name" value="Rho_GTPase_activation_prot"/>
</dbReference>
<dbReference type="SUPFAM" id="SSF48350">
    <property type="entry name" value="GTPase activation domain, GAP"/>
    <property type="match status" value="1"/>
</dbReference>
<feature type="compositionally biased region" description="Basic and acidic residues" evidence="2">
    <location>
        <begin position="306"/>
        <end position="326"/>
    </location>
</feature>
<keyword evidence="1" id="KW-0343">GTPase activation</keyword>
<dbReference type="Proteomes" id="UP000011083">
    <property type="component" value="Unassembled WGS sequence"/>
</dbReference>
<dbReference type="EMBL" id="KB008006">
    <property type="protein sequence ID" value="ELR16193.1"/>
    <property type="molecule type" value="Genomic_DNA"/>
</dbReference>
<accession>L8GU99</accession>
<feature type="domain" description="Rho-GAP" evidence="3">
    <location>
        <begin position="61"/>
        <end position="256"/>
    </location>
</feature>
<dbReference type="InterPro" id="IPR000198">
    <property type="entry name" value="RhoGAP_dom"/>
</dbReference>
<dbReference type="KEGG" id="acan:ACA1_178520"/>
<gene>
    <name evidence="4" type="ORF">ACA1_178520</name>
</gene>
<keyword evidence="5" id="KW-1185">Reference proteome</keyword>
<dbReference type="AlphaFoldDB" id="L8GU99"/>
<dbReference type="GO" id="GO:0005096">
    <property type="term" value="F:GTPase activator activity"/>
    <property type="evidence" value="ECO:0007669"/>
    <property type="project" value="UniProtKB-KW"/>
</dbReference>
<dbReference type="PANTHER" id="PTHR45876">
    <property type="entry name" value="FI04035P"/>
    <property type="match status" value="1"/>
</dbReference>
<dbReference type="OrthoDB" id="79452at2759"/>
<evidence type="ECO:0000313" key="5">
    <source>
        <dbReference type="Proteomes" id="UP000011083"/>
    </source>
</evidence>
<dbReference type="CDD" id="cd00159">
    <property type="entry name" value="RhoGAP"/>
    <property type="match status" value="1"/>
</dbReference>
<dbReference type="GO" id="GO:0007165">
    <property type="term" value="P:signal transduction"/>
    <property type="evidence" value="ECO:0007669"/>
    <property type="project" value="InterPro"/>
</dbReference>
<evidence type="ECO:0000256" key="1">
    <source>
        <dbReference type="ARBA" id="ARBA00022468"/>
    </source>
</evidence>
<evidence type="ECO:0000313" key="4">
    <source>
        <dbReference type="EMBL" id="ELR16193.1"/>
    </source>
</evidence>
<protein>
    <submittedName>
        <fullName evidence="4">RhoGAP domain containing protein</fullName>
    </submittedName>
</protein>
<reference evidence="4 5" key="1">
    <citation type="journal article" date="2013" name="Genome Biol.">
        <title>Genome of Acanthamoeba castellanii highlights extensive lateral gene transfer and early evolution of tyrosine kinase signaling.</title>
        <authorList>
            <person name="Clarke M."/>
            <person name="Lohan A.J."/>
            <person name="Liu B."/>
            <person name="Lagkouvardos I."/>
            <person name="Roy S."/>
            <person name="Zafar N."/>
            <person name="Bertelli C."/>
            <person name="Schilde C."/>
            <person name="Kianianmomeni A."/>
            <person name="Burglin T.R."/>
            <person name="Frech C."/>
            <person name="Turcotte B."/>
            <person name="Kopec K.O."/>
            <person name="Synnott J.M."/>
            <person name="Choo C."/>
            <person name="Paponov I."/>
            <person name="Finkler A."/>
            <person name="Soon Heng Tan C."/>
            <person name="Hutchins A.P."/>
            <person name="Weinmeier T."/>
            <person name="Rattei T."/>
            <person name="Chu J.S."/>
            <person name="Gimenez G."/>
            <person name="Irimia M."/>
            <person name="Rigden D.J."/>
            <person name="Fitzpatrick D.A."/>
            <person name="Lorenzo-Morales J."/>
            <person name="Bateman A."/>
            <person name="Chiu C.H."/>
            <person name="Tang P."/>
            <person name="Hegemann P."/>
            <person name="Fromm H."/>
            <person name="Raoult D."/>
            <person name="Greub G."/>
            <person name="Miranda-Saavedra D."/>
            <person name="Chen N."/>
            <person name="Nash P."/>
            <person name="Ginger M.L."/>
            <person name="Horn M."/>
            <person name="Schaap P."/>
            <person name="Caler L."/>
            <person name="Loftus B."/>
        </authorList>
    </citation>
    <scope>NUCLEOTIDE SEQUENCE [LARGE SCALE GENOMIC DNA]</scope>
    <source>
        <strain evidence="4 5">Neff</strain>
    </source>
</reference>
<evidence type="ECO:0000259" key="3">
    <source>
        <dbReference type="PROSITE" id="PS50238"/>
    </source>
</evidence>
<organism evidence="4 5">
    <name type="scientific">Acanthamoeba castellanii (strain ATCC 30010 / Neff)</name>
    <dbReference type="NCBI Taxonomy" id="1257118"/>
    <lineage>
        <taxon>Eukaryota</taxon>
        <taxon>Amoebozoa</taxon>
        <taxon>Discosea</taxon>
        <taxon>Longamoebia</taxon>
        <taxon>Centramoebida</taxon>
        <taxon>Acanthamoebidae</taxon>
        <taxon>Acanthamoeba</taxon>
    </lineage>
</organism>
<name>L8GU99_ACACF</name>
<dbReference type="PANTHER" id="PTHR45876:SF8">
    <property type="entry name" value="FI04035P"/>
    <property type="match status" value="1"/>
</dbReference>
<dbReference type="STRING" id="1257118.L8GU99"/>
<evidence type="ECO:0000256" key="2">
    <source>
        <dbReference type="SAM" id="MobiDB-lite"/>
    </source>
</evidence>
<dbReference type="Pfam" id="PF00620">
    <property type="entry name" value="RhoGAP"/>
    <property type="match status" value="1"/>
</dbReference>
<dbReference type="VEuPathDB" id="AmoebaDB:ACA1_178520"/>
<sequence length="326" mass="35562">MGMSLKKSLRLSRTLIKGLGSQQRSHLFAPSHLFRYFNIHVDINLHLTKPRPVLEGDVFRTTLDEVLKVEQTRQNNTSKGAGGTQVPYILTCLLRAIQDLGGLDCEGIFRLSGKQTEEENLINRLNEGSYHIAKGTDPHVVASVLKLWLMSLSQPLIPPGLKAACQEAKTSQEARDLVDGLPPLHGDVIDTILDFMHTKLLPPKVVERTKMSPENLATVFGPCILAMGTGHRDLASTMNVQELLADMKLQKDFTLLLMGCGPKKRDLQVPPLPLPIAPGGWVAVGRKRGSGTPTPYEGANSPLARSSRERRGGGDDEGKDTGEGAE</sequence>
<dbReference type="RefSeq" id="XP_004338206.1">
    <property type="nucleotide sequence ID" value="XM_004338158.1"/>
</dbReference>
<dbReference type="SMART" id="SM00324">
    <property type="entry name" value="RhoGAP"/>
    <property type="match status" value="1"/>
</dbReference>